<dbReference type="OrthoDB" id="9808559at2"/>
<evidence type="ECO:0000256" key="4">
    <source>
        <dbReference type="ARBA" id="ARBA00022737"/>
    </source>
</evidence>
<keyword evidence="5" id="KW-0249">Electron transport</keyword>
<feature type="binding site" evidence="8">
    <location>
        <position position="42"/>
    </location>
    <ligand>
        <name>[4Fe-4S] cluster</name>
        <dbReference type="ChEBI" id="CHEBI:49883"/>
        <label>1</label>
    </ligand>
</feature>
<evidence type="ECO:0000256" key="1">
    <source>
        <dbReference type="ARBA" id="ARBA00022448"/>
    </source>
</evidence>
<dbReference type="InterPro" id="IPR004496">
    <property type="entry name" value="NapF"/>
</dbReference>
<feature type="binding site" evidence="8">
    <location>
        <position position="81"/>
    </location>
    <ligand>
        <name>[4Fe-4S] cluster</name>
        <dbReference type="ChEBI" id="CHEBI:49883"/>
        <label>2</label>
    </ligand>
</feature>
<keyword evidence="2 8" id="KW-0004">4Fe-4S</keyword>
<comment type="cofactor">
    <cofactor evidence="8">
        <name>[4Fe-4S] cluster</name>
        <dbReference type="ChEBI" id="CHEBI:49883"/>
    </cofactor>
</comment>
<sequence length="183" mass="19872">MILDISIDRVQFLRGDVNSRRRGIHPPWSIGDSSFLELCNRCDECIKACPPGIIINGSGGFPVIDFTRGHCTFCGDCVKACQPKALEFPEDLSTPPWSLEIEIEQSCLSLNGVVCRSCGDICEERAIRFQLQTGGRSQPQPDPATCTGCGACVAVCPSKSITITPISNDHAVSTQVREEMLNP</sequence>
<feature type="binding site" evidence="8">
    <location>
        <position position="74"/>
    </location>
    <ligand>
        <name>[4Fe-4S] cluster</name>
        <dbReference type="ChEBI" id="CHEBI:49883"/>
        <label>2</label>
    </ligand>
</feature>
<dbReference type="GO" id="GO:0051539">
    <property type="term" value="F:4 iron, 4 sulfur cluster binding"/>
    <property type="evidence" value="ECO:0007669"/>
    <property type="project" value="UniProtKB-UniRule"/>
</dbReference>
<reference evidence="10 11" key="1">
    <citation type="submission" date="2016-06" db="EMBL/GenBank/DDBJ databases">
        <title>Genome sequence of endosymbiont of Candidatus Endolucinida thiodiazotropha.</title>
        <authorList>
            <person name="Poehlein A."/>
            <person name="Koenig S."/>
            <person name="Heiden S.E."/>
            <person name="Thuermer A."/>
            <person name="Voget S."/>
            <person name="Daniel R."/>
            <person name="Markert S."/>
            <person name="Gros O."/>
            <person name="Schweder T."/>
        </authorList>
    </citation>
    <scope>NUCLEOTIDE SEQUENCE [LARGE SCALE GENOMIC DNA]</scope>
    <source>
        <strain evidence="10 11">COS</strain>
    </source>
</reference>
<feature type="binding site" evidence="8">
    <location>
        <position position="146"/>
    </location>
    <ligand>
        <name>[4Fe-4S] cluster</name>
        <dbReference type="ChEBI" id="CHEBI:49883"/>
        <label>3</label>
    </ligand>
</feature>
<evidence type="ECO:0000313" key="10">
    <source>
        <dbReference type="EMBL" id="ODJ87282.1"/>
    </source>
</evidence>
<comment type="subcellular location">
    <subcellularLocation>
        <location evidence="8">Cytoplasm</location>
    </subcellularLocation>
</comment>
<feature type="binding site" evidence="8">
    <location>
        <position position="39"/>
    </location>
    <ligand>
        <name>[4Fe-4S] cluster</name>
        <dbReference type="ChEBI" id="CHEBI:49883"/>
        <label>1</label>
    </ligand>
</feature>
<dbReference type="Pfam" id="PF12838">
    <property type="entry name" value="Fer4_7"/>
    <property type="match status" value="1"/>
</dbReference>
<comment type="subunit">
    <text evidence="8">Interacts with the cytoplasmic NapA precursor.</text>
</comment>
<evidence type="ECO:0000313" key="11">
    <source>
        <dbReference type="Proteomes" id="UP000094769"/>
    </source>
</evidence>
<dbReference type="RefSeq" id="WP_083220729.1">
    <property type="nucleotide sequence ID" value="NZ_MARB01000013.1"/>
</dbReference>
<dbReference type="InterPro" id="IPR017900">
    <property type="entry name" value="4Fe4S_Fe_S_CS"/>
</dbReference>
<comment type="function">
    <text evidence="8">Could be involved in the maturation of NapA, the catalytic subunit of the periplasmic nitrate reductase, before its export into the periplasm.</text>
</comment>
<comment type="similarity">
    <text evidence="8">Belongs to the NapF family.</text>
</comment>
<feature type="binding site" evidence="8">
    <location>
        <position position="149"/>
    </location>
    <ligand>
        <name>[4Fe-4S] cluster</name>
        <dbReference type="ChEBI" id="CHEBI:49883"/>
        <label>3</label>
    </ligand>
</feature>
<evidence type="ECO:0000256" key="2">
    <source>
        <dbReference type="ARBA" id="ARBA00022485"/>
    </source>
</evidence>
<dbReference type="PANTHER" id="PTHR43687">
    <property type="entry name" value="ADENYLYLSULFATE REDUCTASE, BETA SUBUNIT"/>
    <property type="match status" value="1"/>
</dbReference>
<keyword evidence="11" id="KW-1185">Reference proteome</keyword>
<evidence type="ECO:0000259" key="9">
    <source>
        <dbReference type="PROSITE" id="PS51379"/>
    </source>
</evidence>
<proteinExistence type="inferred from homology"/>
<feature type="binding site" evidence="8">
    <location>
        <position position="156"/>
    </location>
    <ligand>
        <name>[4Fe-4S] cluster</name>
        <dbReference type="ChEBI" id="CHEBI:49883"/>
        <label>3</label>
    </ligand>
</feature>
<feature type="binding site" evidence="8">
    <location>
        <position position="45"/>
    </location>
    <ligand>
        <name>[4Fe-4S] cluster</name>
        <dbReference type="ChEBI" id="CHEBI:49883"/>
        <label>1</label>
    </ligand>
</feature>
<evidence type="ECO:0000256" key="8">
    <source>
        <dbReference type="HAMAP-Rule" id="MF_02201"/>
    </source>
</evidence>
<dbReference type="HAMAP" id="MF_02201">
    <property type="entry name" value="NapF"/>
    <property type="match status" value="1"/>
</dbReference>
<dbReference type="GO" id="GO:0005737">
    <property type="term" value="C:cytoplasm"/>
    <property type="evidence" value="ECO:0007669"/>
    <property type="project" value="UniProtKB-SubCell"/>
</dbReference>
<keyword evidence="4 8" id="KW-0677">Repeat</keyword>
<evidence type="ECO:0000256" key="7">
    <source>
        <dbReference type="ARBA" id="ARBA00023014"/>
    </source>
</evidence>
<keyword evidence="1" id="KW-0813">Transport</keyword>
<dbReference type="Proteomes" id="UP000094769">
    <property type="component" value="Unassembled WGS sequence"/>
</dbReference>
<gene>
    <name evidence="8" type="primary">napF</name>
    <name evidence="10" type="ORF">CODIS_25340</name>
</gene>
<protein>
    <recommendedName>
        <fullName evidence="8">Ferredoxin-type protein NapF</fullName>
    </recommendedName>
</protein>
<feature type="binding site" evidence="8">
    <location>
        <position position="77"/>
    </location>
    <ligand>
        <name>[4Fe-4S] cluster</name>
        <dbReference type="ChEBI" id="CHEBI:49883"/>
        <label>2</label>
    </ligand>
</feature>
<keyword evidence="3 8" id="KW-0479">Metal-binding</keyword>
<feature type="domain" description="4Fe-4S ferredoxin-type" evidence="9">
    <location>
        <begin position="26"/>
        <end position="59"/>
    </location>
</feature>
<evidence type="ECO:0000256" key="6">
    <source>
        <dbReference type="ARBA" id="ARBA00023004"/>
    </source>
</evidence>
<dbReference type="PROSITE" id="PS51379">
    <property type="entry name" value="4FE4S_FER_2"/>
    <property type="match status" value="3"/>
</dbReference>
<dbReference type="PROSITE" id="PS00198">
    <property type="entry name" value="4FE4S_FER_1"/>
    <property type="match status" value="1"/>
</dbReference>
<accession>A0A7Z1AEX0</accession>
<dbReference type="InterPro" id="IPR050572">
    <property type="entry name" value="Fe-S_Ferredoxin"/>
</dbReference>
<feature type="domain" description="4Fe-4S ferredoxin-type" evidence="9">
    <location>
        <begin position="137"/>
        <end position="166"/>
    </location>
</feature>
<organism evidence="10 11">
    <name type="scientific">Candidatus Thiodiazotropha endolucinida</name>
    <dbReference type="NCBI Taxonomy" id="1655433"/>
    <lineage>
        <taxon>Bacteria</taxon>
        <taxon>Pseudomonadati</taxon>
        <taxon>Pseudomonadota</taxon>
        <taxon>Gammaproteobacteria</taxon>
        <taxon>Chromatiales</taxon>
        <taxon>Sedimenticolaceae</taxon>
        <taxon>Candidatus Thiodiazotropha</taxon>
    </lineage>
</organism>
<evidence type="ECO:0000256" key="3">
    <source>
        <dbReference type="ARBA" id="ARBA00022723"/>
    </source>
</evidence>
<feature type="domain" description="4Fe-4S ferredoxin-type" evidence="9">
    <location>
        <begin position="60"/>
        <end position="91"/>
    </location>
</feature>
<dbReference type="Pfam" id="PF13187">
    <property type="entry name" value="Fer4_9"/>
    <property type="match status" value="1"/>
</dbReference>
<dbReference type="PANTHER" id="PTHR43687:SF6">
    <property type="entry name" value="L-ASPARTATE SEMIALDEHYDE SULFURTRANSFERASE IRON-SULFUR SUBUNIT"/>
    <property type="match status" value="1"/>
</dbReference>
<keyword evidence="6 8" id="KW-0408">Iron</keyword>
<name>A0A7Z1AEX0_9GAMM</name>
<dbReference type="AlphaFoldDB" id="A0A7Z1AEX0"/>
<feature type="binding site" evidence="8">
    <location>
        <position position="49"/>
    </location>
    <ligand>
        <name>[4Fe-4S] cluster</name>
        <dbReference type="ChEBI" id="CHEBI:49883"/>
        <label>1</label>
    </ligand>
</feature>
<dbReference type="EMBL" id="MARB01000013">
    <property type="protein sequence ID" value="ODJ87282.1"/>
    <property type="molecule type" value="Genomic_DNA"/>
</dbReference>
<comment type="caution">
    <text evidence="10">The sequence shown here is derived from an EMBL/GenBank/DDBJ whole genome shotgun (WGS) entry which is preliminary data.</text>
</comment>
<feature type="binding site" evidence="8">
    <location>
        <position position="71"/>
    </location>
    <ligand>
        <name>[4Fe-4S] cluster</name>
        <dbReference type="ChEBI" id="CHEBI:49883"/>
        <label>2</label>
    </ligand>
</feature>
<dbReference type="GO" id="GO:0046872">
    <property type="term" value="F:metal ion binding"/>
    <property type="evidence" value="ECO:0007669"/>
    <property type="project" value="UniProtKB-KW"/>
</dbReference>
<dbReference type="Gene3D" id="3.30.70.20">
    <property type="match status" value="2"/>
</dbReference>
<dbReference type="CDD" id="cd10564">
    <property type="entry name" value="NapF_like"/>
    <property type="match status" value="1"/>
</dbReference>
<dbReference type="InterPro" id="IPR017896">
    <property type="entry name" value="4Fe4S_Fe-S-bd"/>
</dbReference>
<keyword evidence="8" id="KW-0963">Cytoplasm</keyword>
<dbReference type="NCBIfam" id="TIGR00402">
    <property type="entry name" value="napF"/>
    <property type="match status" value="1"/>
</dbReference>
<keyword evidence="7 8" id="KW-0411">Iron-sulfur</keyword>
<feature type="binding site" evidence="8">
    <location>
        <position position="152"/>
    </location>
    <ligand>
        <name>[4Fe-4S] cluster</name>
        <dbReference type="ChEBI" id="CHEBI:49883"/>
        <label>3</label>
    </ligand>
</feature>
<evidence type="ECO:0000256" key="5">
    <source>
        <dbReference type="ARBA" id="ARBA00022982"/>
    </source>
</evidence>
<dbReference type="SUPFAM" id="SSF46548">
    <property type="entry name" value="alpha-helical ferredoxin"/>
    <property type="match status" value="1"/>
</dbReference>